<evidence type="ECO:0000313" key="1">
    <source>
        <dbReference type="EMBL" id="GGW48266.1"/>
    </source>
</evidence>
<dbReference type="AlphaFoldDB" id="A0A918J4T9"/>
<dbReference type="SUPFAM" id="SSF52266">
    <property type="entry name" value="SGNH hydrolase"/>
    <property type="match status" value="1"/>
</dbReference>
<gene>
    <name evidence="1" type="ORF">GCM10007383_35430</name>
</gene>
<dbReference type="GO" id="GO:0004622">
    <property type="term" value="F:phosphatidylcholine lysophospholipase activity"/>
    <property type="evidence" value="ECO:0007669"/>
    <property type="project" value="TreeGrafter"/>
</dbReference>
<dbReference type="EMBL" id="BMWP01000035">
    <property type="protein sequence ID" value="GGW48266.1"/>
    <property type="molecule type" value="Genomic_DNA"/>
</dbReference>
<name>A0A918J4T9_9FLAO</name>
<comment type="caution">
    <text evidence="1">The sequence shown here is derived from an EMBL/GenBank/DDBJ whole genome shotgun (WGS) entry which is preliminary data.</text>
</comment>
<sequence length="276" mass="31534">MKSIIVLIAMFIGLTSIQGQEIKSLSEKFEKVEFTYKELPGKSKLRIMLIGDSNTEGHGAYRLFLQDLLLQNDIEFDFIGIRNSNTPDLTPNGFKSDKDHVAFSGWRIHEVQNAFEEYYKQYTDRIKEVDIIFFMLGTNDMIADVGVHGPLVSPDTMAFENAPKNYESFLNSLFVKYPGVKIYVGNLLTTGISIDGDTKEQVKGLEQIQKNVISFNTTFIKNLPKNNKIKLNGGQLYVVDMFSLFQPDELENRFHPSIGSYKKIADCWFDNLRLKN</sequence>
<accession>A0A918J4T9</accession>
<reference evidence="1" key="1">
    <citation type="journal article" date="2014" name="Int. J. Syst. Evol. Microbiol.">
        <title>Complete genome sequence of Corynebacterium casei LMG S-19264T (=DSM 44701T), isolated from a smear-ripened cheese.</title>
        <authorList>
            <consortium name="US DOE Joint Genome Institute (JGI-PGF)"/>
            <person name="Walter F."/>
            <person name="Albersmeier A."/>
            <person name="Kalinowski J."/>
            <person name="Ruckert C."/>
        </authorList>
    </citation>
    <scope>NUCLEOTIDE SEQUENCE</scope>
    <source>
        <strain evidence="1">KCTC 12113</strain>
    </source>
</reference>
<evidence type="ECO:0000313" key="2">
    <source>
        <dbReference type="Proteomes" id="UP000634668"/>
    </source>
</evidence>
<dbReference type="InterPro" id="IPR001087">
    <property type="entry name" value="GDSL"/>
</dbReference>
<dbReference type="PANTHER" id="PTHR30383:SF5">
    <property type="entry name" value="SGNH HYDROLASE-TYPE ESTERASE DOMAIN-CONTAINING PROTEIN"/>
    <property type="match status" value="1"/>
</dbReference>
<dbReference type="InterPro" id="IPR036514">
    <property type="entry name" value="SGNH_hydro_sf"/>
</dbReference>
<dbReference type="Proteomes" id="UP000634668">
    <property type="component" value="Unassembled WGS sequence"/>
</dbReference>
<reference evidence="1" key="2">
    <citation type="submission" date="2020-09" db="EMBL/GenBank/DDBJ databases">
        <authorList>
            <person name="Sun Q."/>
            <person name="Kim S."/>
        </authorList>
    </citation>
    <scope>NUCLEOTIDE SEQUENCE</scope>
    <source>
        <strain evidence="1">KCTC 12113</strain>
    </source>
</reference>
<dbReference type="Pfam" id="PF00657">
    <property type="entry name" value="Lipase_GDSL"/>
    <property type="match status" value="1"/>
</dbReference>
<dbReference type="PANTHER" id="PTHR30383">
    <property type="entry name" value="THIOESTERASE 1/PROTEASE 1/LYSOPHOSPHOLIPASE L1"/>
    <property type="match status" value="1"/>
</dbReference>
<keyword evidence="2" id="KW-1185">Reference proteome</keyword>
<protein>
    <recommendedName>
        <fullName evidence="3">SGNH hydrolase-type esterase domain-containing protein</fullName>
    </recommendedName>
</protein>
<organism evidence="1 2">
    <name type="scientific">Arenibacter certesii</name>
    <dbReference type="NCBI Taxonomy" id="228955"/>
    <lineage>
        <taxon>Bacteria</taxon>
        <taxon>Pseudomonadati</taxon>
        <taxon>Bacteroidota</taxon>
        <taxon>Flavobacteriia</taxon>
        <taxon>Flavobacteriales</taxon>
        <taxon>Flavobacteriaceae</taxon>
        <taxon>Arenibacter</taxon>
    </lineage>
</organism>
<dbReference type="RefSeq" id="WP_026814609.1">
    <property type="nucleotide sequence ID" value="NZ_BMWP01000035.1"/>
</dbReference>
<proteinExistence type="predicted"/>
<dbReference type="InterPro" id="IPR051532">
    <property type="entry name" value="Ester_Hydrolysis_Enzymes"/>
</dbReference>
<evidence type="ECO:0008006" key="3">
    <source>
        <dbReference type="Google" id="ProtNLM"/>
    </source>
</evidence>
<dbReference type="Gene3D" id="3.40.50.1110">
    <property type="entry name" value="SGNH hydrolase"/>
    <property type="match status" value="1"/>
</dbReference>